<dbReference type="SMART" id="SM00389">
    <property type="entry name" value="HOX"/>
    <property type="match status" value="1"/>
</dbReference>
<feature type="region of interest" description="Disordered" evidence="9">
    <location>
        <begin position="75"/>
        <end position="113"/>
    </location>
</feature>
<dbReference type="InterPro" id="IPR050394">
    <property type="entry name" value="Homeobox_NK-like"/>
</dbReference>
<dbReference type="OrthoDB" id="3137333at2759"/>
<organism evidence="11 12">
    <name type="scientific">Trichuris trichiura</name>
    <name type="common">Whipworm</name>
    <name type="synonym">Trichocephalus trichiurus</name>
    <dbReference type="NCBI Taxonomy" id="36087"/>
    <lineage>
        <taxon>Eukaryota</taxon>
        <taxon>Metazoa</taxon>
        <taxon>Ecdysozoa</taxon>
        <taxon>Nematoda</taxon>
        <taxon>Enoplea</taxon>
        <taxon>Dorylaimia</taxon>
        <taxon>Trichinellida</taxon>
        <taxon>Trichuridae</taxon>
        <taxon>Trichuris</taxon>
    </lineage>
</organism>
<reference evidence="11" key="1">
    <citation type="submission" date="2014-01" db="EMBL/GenBank/DDBJ databases">
        <authorList>
            <person name="Aslett M."/>
        </authorList>
    </citation>
    <scope>NUCLEOTIDE SEQUENCE</scope>
</reference>
<dbReference type="InterPro" id="IPR009057">
    <property type="entry name" value="Homeodomain-like_sf"/>
</dbReference>
<dbReference type="InterPro" id="IPR001356">
    <property type="entry name" value="HD"/>
</dbReference>
<dbReference type="Pfam" id="PF00046">
    <property type="entry name" value="Homeodomain"/>
    <property type="match status" value="1"/>
</dbReference>
<dbReference type="PROSITE" id="PS00027">
    <property type="entry name" value="HOMEOBOX_1"/>
    <property type="match status" value="1"/>
</dbReference>
<feature type="DNA-binding region" description="Homeobox" evidence="7">
    <location>
        <begin position="125"/>
        <end position="184"/>
    </location>
</feature>
<dbReference type="InterPro" id="IPR020479">
    <property type="entry name" value="HD_metazoa"/>
</dbReference>
<evidence type="ECO:0000313" key="12">
    <source>
        <dbReference type="Proteomes" id="UP000030665"/>
    </source>
</evidence>
<evidence type="ECO:0000256" key="4">
    <source>
        <dbReference type="ARBA" id="ARBA00023125"/>
    </source>
</evidence>
<keyword evidence="4 7" id="KW-0238">DNA-binding</keyword>
<comment type="similarity">
    <text evidence="2">Belongs to the NK-2 homeobox family.</text>
</comment>
<keyword evidence="12" id="KW-1185">Reference proteome</keyword>
<dbReference type="GO" id="GO:0000978">
    <property type="term" value="F:RNA polymerase II cis-regulatory region sequence-specific DNA binding"/>
    <property type="evidence" value="ECO:0007669"/>
    <property type="project" value="TreeGrafter"/>
</dbReference>
<dbReference type="CDD" id="cd00086">
    <property type="entry name" value="homeodomain"/>
    <property type="match status" value="1"/>
</dbReference>
<proteinExistence type="inferred from homology"/>
<dbReference type="EMBL" id="HG805864">
    <property type="protein sequence ID" value="CDW53711.1"/>
    <property type="molecule type" value="Genomic_DNA"/>
</dbReference>
<dbReference type="PANTHER" id="PTHR24340">
    <property type="entry name" value="HOMEOBOX PROTEIN NKX"/>
    <property type="match status" value="1"/>
</dbReference>
<feature type="compositionally biased region" description="Polar residues" evidence="9">
    <location>
        <begin position="35"/>
        <end position="44"/>
    </location>
</feature>
<sequence>MRTEAAPSDGGHLDVPSAAPTTASSTSSLSPAPTNTHSSDSSSAGRPFLDCAQNRTSGCVSPALANDILRTMSRKLDNQKGTRTSAENASSVEESSEETESHHHHFQSDSEDDKMMLERVAIGKRRKRRILFSKSQTFELERRFRQQKYLSAPEREELASRLRLTPTQVKIWFQNHRYKTKKATHDKTSSAAIGGSLMASRRMPIPLLLHDPRPCGGMQRSAESHNCVSNPVSMVPSAHFSGLPVDAAPPGAVGLFNGVGPFVTAAQAGVHQHHQAQQVVGSMIRPSYYLQNAWW</sequence>
<evidence type="ECO:0000313" key="11">
    <source>
        <dbReference type="EMBL" id="CDW53711.1"/>
    </source>
</evidence>
<evidence type="ECO:0000256" key="5">
    <source>
        <dbReference type="ARBA" id="ARBA00023155"/>
    </source>
</evidence>
<dbReference type="STRING" id="36087.A0A077Z0Z8"/>
<dbReference type="GO" id="GO:0000981">
    <property type="term" value="F:DNA-binding transcription factor activity, RNA polymerase II-specific"/>
    <property type="evidence" value="ECO:0007669"/>
    <property type="project" value="InterPro"/>
</dbReference>
<dbReference type="SUPFAM" id="SSF46689">
    <property type="entry name" value="Homeodomain-like"/>
    <property type="match status" value="1"/>
</dbReference>
<gene>
    <name evidence="11" type="ORF">TTRE_0000197601</name>
</gene>
<dbReference type="Proteomes" id="UP000030665">
    <property type="component" value="Unassembled WGS sequence"/>
</dbReference>
<name>A0A077Z0Z8_TRITR</name>
<evidence type="ECO:0000256" key="2">
    <source>
        <dbReference type="ARBA" id="ARBA00005661"/>
    </source>
</evidence>
<dbReference type="FunFam" id="1.10.10.60:FF:000101">
    <property type="entry name" value="NK2 homeobox 8"/>
    <property type="match status" value="1"/>
</dbReference>
<reference evidence="11" key="2">
    <citation type="submission" date="2014-03" db="EMBL/GenBank/DDBJ databases">
        <title>The whipworm genome and dual-species transcriptomics of an intimate host-pathogen interaction.</title>
        <authorList>
            <person name="Foth B.J."/>
            <person name="Tsai I.J."/>
            <person name="Reid A.J."/>
            <person name="Bancroft A.J."/>
            <person name="Nichol S."/>
            <person name="Tracey A."/>
            <person name="Holroyd N."/>
            <person name="Cotton J.A."/>
            <person name="Stanley E.J."/>
            <person name="Zarowiecki M."/>
            <person name="Liu J.Z."/>
            <person name="Huckvale T."/>
            <person name="Cooper P.J."/>
            <person name="Grencis R.K."/>
            <person name="Berriman M."/>
        </authorList>
    </citation>
    <scope>NUCLEOTIDE SEQUENCE [LARGE SCALE GENOMIC DNA]</scope>
</reference>
<evidence type="ECO:0000256" key="9">
    <source>
        <dbReference type="SAM" id="MobiDB-lite"/>
    </source>
</evidence>
<dbReference type="AlphaFoldDB" id="A0A077Z0Z8"/>
<protein>
    <submittedName>
        <fullName evidence="11">Ventral nerve cord defective protein</fullName>
    </submittedName>
</protein>
<feature type="compositionally biased region" description="Low complexity" evidence="9">
    <location>
        <begin position="84"/>
        <end position="93"/>
    </location>
</feature>
<keyword evidence="5 7" id="KW-0371">Homeobox</keyword>
<comment type="subcellular location">
    <subcellularLocation>
        <location evidence="1 7 8">Nucleus</location>
    </subcellularLocation>
</comment>
<accession>A0A077Z0Z8</accession>
<dbReference type="PROSITE" id="PS50071">
    <property type="entry name" value="HOMEOBOX_2"/>
    <property type="match status" value="1"/>
</dbReference>
<keyword evidence="6 7" id="KW-0539">Nucleus</keyword>
<dbReference type="PRINTS" id="PR00024">
    <property type="entry name" value="HOMEOBOX"/>
</dbReference>
<evidence type="ECO:0000256" key="1">
    <source>
        <dbReference type="ARBA" id="ARBA00004123"/>
    </source>
</evidence>
<keyword evidence="3" id="KW-0217">Developmental protein</keyword>
<dbReference type="GO" id="GO:0030154">
    <property type="term" value="P:cell differentiation"/>
    <property type="evidence" value="ECO:0007669"/>
    <property type="project" value="TreeGrafter"/>
</dbReference>
<feature type="compositionally biased region" description="Low complexity" evidence="9">
    <location>
        <begin position="16"/>
        <end position="34"/>
    </location>
</feature>
<evidence type="ECO:0000259" key="10">
    <source>
        <dbReference type="PROSITE" id="PS50071"/>
    </source>
</evidence>
<dbReference type="InterPro" id="IPR017970">
    <property type="entry name" value="Homeobox_CS"/>
</dbReference>
<evidence type="ECO:0000256" key="8">
    <source>
        <dbReference type="RuleBase" id="RU000682"/>
    </source>
</evidence>
<dbReference type="Gene3D" id="1.10.10.60">
    <property type="entry name" value="Homeodomain-like"/>
    <property type="match status" value="1"/>
</dbReference>
<feature type="region of interest" description="Disordered" evidence="9">
    <location>
        <begin position="1"/>
        <end position="49"/>
    </location>
</feature>
<evidence type="ECO:0000256" key="3">
    <source>
        <dbReference type="ARBA" id="ARBA00022473"/>
    </source>
</evidence>
<evidence type="ECO:0000256" key="6">
    <source>
        <dbReference type="ARBA" id="ARBA00023242"/>
    </source>
</evidence>
<dbReference type="GO" id="GO:0005634">
    <property type="term" value="C:nucleus"/>
    <property type="evidence" value="ECO:0007669"/>
    <property type="project" value="UniProtKB-SubCell"/>
</dbReference>
<dbReference type="PANTHER" id="PTHR24340:SF82">
    <property type="entry name" value="HOMEOBOX PROTEIN VND"/>
    <property type="match status" value="1"/>
</dbReference>
<evidence type="ECO:0000256" key="7">
    <source>
        <dbReference type="PROSITE-ProRule" id="PRU00108"/>
    </source>
</evidence>
<feature type="domain" description="Homeobox" evidence="10">
    <location>
        <begin position="123"/>
        <end position="183"/>
    </location>
</feature>